<gene>
    <name evidence="2" type="ORF">CI610_03687</name>
</gene>
<dbReference type="Gene3D" id="2.60.40.10">
    <property type="entry name" value="Immunoglobulins"/>
    <property type="match status" value="1"/>
</dbReference>
<organism evidence="2">
    <name type="scientific">invertebrate metagenome</name>
    <dbReference type="NCBI Taxonomy" id="1711999"/>
    <lineage>
        <taxon>unclassified sequences</taxon>
        <taxon>metagenomes</taxon>
        <taxon>organismal metagenomes</taxon>
    </lineage>
</organism>
<dbReference type="PROSITE" id="PS50853">
    <property type="entry name" value="FN3"/>
    <property type="match status" value="1"/>
</dbReference>
<protein>
    <recommendedName>
        <fullName evidence="1">Fibronectin type-III domain-containing protein</fullName>
    </recommendedName>
</protein>
<dbReference type="CDD" id="cd00063">
    <property type="entry name" value="FN3"/>
    <property type="match status" value="1"/>
</dbReference>
<name>A0A2H9T2E4_9ZZZZ</name>
<evidence type="ECO:0000259" key="1">
    <source>
        <dbReference type="PROSITE" id="PS50853"/>
    </source>
</evidence>
<dbReference type="SUPFAM" id="SSF49265">
    <property type="entry name" value="Fibronectin type III"/>
    <property type="match status" value="1"/>
</dbReference>
<dbReference type="Pfam" id="PF00041">
    <property type="entry name" value="fn3"/>
    <property type="match status" value="1"/>
</dbReference>
<dbReference type="InterPro" id="IPR003961">
    <property type="entry name" value="FN3_dom"/>
</dbReference>
<dbReference type="InterPro" id="IPR013783">
    <property type="entry name" value="Ig-like_fold"/>
</dbReference>
<proteinExistence type="predicted"/>
<accession>A0A2H9T2E4</accession>
<dbReference type="InterPro" id="IPR036116">
    <property type="entry name" value="FN3_sf"/>
</dbReference>
<dbReference type="EMBL" id="NSIT01000663">
    <property type="protein sequence ID" value="PJE77390.1"/>
    <property type="molecule type" value="Genomic_DNA"/>
</dbReference>
<dbReference type="AlphaFoldDB" id="A0A2H9T2E4"/>
<comment type="caution">
    <text evidence="2">The sequence shown here is derived from an EMBL/GenBank/DDBJ whole genome shotgun (WGS) entry which is preliminary data.</text>
</comment>
<sequence length="119" mass="12879">MLTFSSLTSNNVTIHWTHPPYSSQVSAYSVVWRVNGSSSIDGNLIVGNDVSTANITELTQGTEYVFSVVSVENGSRAAAQEIESDDNVTLTSSTFTRCKRTMFLSKSETSSNGAFGRLK</sequence>
<evidence type="ECO:0000313" key="2">
    <source>
        <dbReference type="EMBL" id="PJE77390.1"/>
    </source>
</evidence>
<feature type="domain" description="Fibronectin type-III" evidence="1">
    <location>
        <begin position="1"/>
        <end position="94"/>
    </location>
</feature>
<reference evidence="2" key="1">
    <citation type="journal article" date="2017" name="Appl. Environ. Microbiol.">
        <title>Molecular characterization of an Endozoicomonas-like organism causing infection in king scallop Pecten maximus L.</title>
        <authorList>
            <person name="Cano I."/>
            <person name="van Aerle R."/>
            <person name="Ross S."/>
            <person name="Verner-Jeffreys D.W."/>
            <person name="Paley R.K."/>
            <person name="Rimmer G."/>
            <person name="Ryder D."/>
            <person name="Hooper P."/>
            <person name="Stone D."/>
            <person name="Feist S.W."/>
        </authorList>
    </citation>
    <scope>NUCLEOTIDE SEQUENCE</scope>
</reference>